<dbReference type="InterPro" id="IPR036397">
    <property type="entry name" value="RNaseH_sf"/>
</dbReference>
<dbReference type="PANTHER" id="PTHR22891">
    <property type="entry name" value="EUKARYOTIC TRANSLATION INITIATION FACTOR 2C"/>
    <property type="match status" value="1"/>
</dbReference>
<dbReference type="EMBL" id="ML976686">
    <property type="protein sequence ID" value="KAF1972572.1"/>
    <property type="molecule type" value="Genomic_DNA"/>
</dbReference>
<accession>A0A6A5V967</accession>
<name>A0A6A5V967_9PLEO</name>
<evidence type="ECO:0000313" key="3">
    <source>
        <dbReference type="Proteomes" id="UP000800036"/>
    </source>
</evidence>
<dbReference type="SUPFAM" id="SSF53098">
    <property type="entry name" value="Ribonuclease H-like"/>
    <property type="match status" value="1"/>
</dbReference>
<feature type="region of interest" description="Disordered" evidence="1">
    <location>
        <begin position="175"/>
        <end position="232"/>
    </location>
</feature>
<sequence length="883" mass="98449">MTWTGHKSQKVVGMVHRKTETTAITDCFLILPCVRCNDPSHSCSKFPNEKTDNSSGPYGRLSAGKKLTANRFIRELKETFARNPDEPIFNKANENRIAQEQARLRAQAGAWTARSVSHQAATTAPPVTGEQTSNSSTSTNTPTPKKEGLRITAGADYFKGEVLKDEMKEFRNQLEDETARRKRGELAGTDSDNPRALSQTGSAQQLGDEMQSLSEDPASKPAQVPLPAVTHDNSGTAVSYRYTHDRMEVASRRSPGAGVLRRAAVAPTRDVSDKDLSRLHGRELAYLARTEFASYGKGAKILTNHFQLVYKLMKKDKTGQDQAILYEFKVPELGGRGKRKARAIWTLSSPAVPSSPVTEPVLRQITSQQLWHGSTCARCWDGSSTTERHQHRVNDDPISLGANKFYRQDAHHQLGTGVSLCMRRGYSYAVKAGVGAVLLNVNSLTSAFWRPIWFDRVLDDNNTFGSMVWDTFAGVITGLPYGPGFLQRPDLQVVNLGQRNDPRCPYAYVTCRRPPVAKALVGVEGLETLGVHPNHNADLVLHIGQNLATWSSTRYNVATVTPVFHVPLNNLDSVQTHKRLTGTDSHVNMALLVLSRKDIPGYSTFKDLCDRRYGLHSLCLAQPNQCRYAGDGARWSNIVLKIDLKTAGINHTIARGLIENGIMIHASSKRVTERGLSASYFYGCGFANARHIIDEVEAMVCERLRDWIVEMAPATQHAPSSLLRDRKQPKLPVAILRNFTHELCYTYVRAPVGVSYAAPAYYAARLCEHGRCYLRGFFVAPRNTPVRRDYDNFRNNAEASLATQRTKAFPVGHPPHGKDPQLAVREALDRHTRQHQCDRHIMQRARNEFEQYHQGGNSWDPRIAKTPVSIYCGFWTGTSYIQC</sequence>
<dbReference type="InterPro" id="IPR012337">
    <property type="entry name" value="RNaseH-like_sf"/>
</dbReference>
<reference evidence="2" key="1">
    <citation type="journal article" date="2020" name="Stud. Mycol.">
        <title>101 Dothideomycetes genomes: a test case for predicting lifestyles and emergence of pathogens.</title>
        <authorList>
            <person name="Haridas S."/>
            <person name="Albert R."/>
            <person name="Binder M."/>
            <person name="Bloem J."/>
            <person name="Labutti K."/>
            <person name="Salamov A."/>
            <person name="Andreopoulos B."/>
            <person name="Baker S."/>
            <person name="Barry K."/>
            <person name="Bills G."/>
            <person name="Bluhm B."/>
            <person name="Cannon C."/>
            <person name="Castanera R."/>
            <person name="Culley D."/>
            <person name="Daum C."/>
            <person name="Ezra D."/>
            <person name="Gonzalez J."/>
            <person name="Henrissat B."/>
            <person name="Kuo A."/>
            <person name="Liang C."/>
            <person name="Lipzen A."/>
            <person name="Lutzoni F."/>
            <person name="Magnuson J."/>
            <person name="Mondo S."/>
            <person name="Nolan M."/>
            <person name="Ohm R."/>
            <person name="Pangilinan J."/>
            <person name="Park H.-J."/>
            <person name="Ramirez L."/>
            <person name="Alfaro M."/>
            <person name="Sun H."/>
            <person name="Tritt A."/>
            <person name="Yoshinaga Y."/>
            <person name="Zwiers L.-H."/>
            <person name="Turgeon B."/>
            <person name="Goodwin S."/>
            <person name="Spatafora J."/>
            <person name="Crous P."/>
            <person name="Grigoriev I."/>
        </authorList>
    </citation>
    <scope>NUCLEOTIDE SEQUENCE</scope>
    <source>
        <strain evidence="2">CBS 107.79</strain>
    </source>
</reference>
<feature type="compositionally biased region" description="Polar residues" evidence="1">
    <location>
        <begin position="196"/>
        <end position="205"/>
    </location>
</feature>
<feature type="region of interest" description="Disordered" evidence="1">
    <location>
        <begin position="108"/>
        <end position="152"/>
    </location>
</feature>
<dbReference type="Gene3D" id="3.30.420.10">
    <property type="entry name" value="Ribonuclease H-like superfamily/Ribonuclease H"/>
    <property type="match status" value="1"/>
</dbReference>
<dbReference type="Gene3D" id="3.40.50.2300">
    <property type="match status" value="1"/>
</dbReference>
<gene>
    <name evidence="2" type="ORF">BU23DRAFT_569086</name>
</gene>
<protein>
    <submittedName>
        <fullName evidence="2">Uncharacterized protein</fullName>
    </submittedName>
</protein>
<evidence type="ECO:0000256" key="1">
    <source>
        <dbReference type="SAM" id="MobiDB-lite"/>
    </source>
</evidence>
<organism evidence="2 3">
    <name type="scientific">Bimuria novae-zelandiae CBS 107.79</name>
    <dbReference type="NCBI Taxonomy" id="1447943"/>
    <lineage>
        <taxon>Eukaryota</taxon>
        <taxon>Fungi</taxon>
        <taxon>Dikarya</taxon>
        <taxon>Ascomycota</taxon>
        <taxon>Pezizomycotina</taxon>
        <taxon>Dothideomycetes</taxon>
        <taxon>Pleosporomycetidae</taxon>
        <taxon>Pleosporales</taxon>
        <taxon>Massarineae</taxon>
        <taxon>Didymosphaeriaceae</taxon>
        <taxon>Bimuria</taxon>
    </lineage>
</organism>
<feature type="compositionally biased region" description="Low complexity" evidence="1">
    <location>
        <begin position="132"/>
        <end position="143"/>
    </location>
</feature>
<dbReference type="Proteomes" id="UP000800036">
    <property type="component" value="Unassembled WGS sequence"/>
</dbReference>
<proteinExistence type="predicted"/>
<dbReference type="AlphaFoldDB" id="A0A6A5V967"/>
<dbReference type="OrthoDB" id="10252740at2759"/>
<keyword evidence="3" id="KW-1185">Reference proteome</keyword>
<evidence type="ECO:0000313" key="2">
    <source>
        <dbReference type="EMBL" id="KAF1972572.1"/>
    </source>
</evidence>
<dbReference type="GO" id="GO:0003676">
    <property type="term" value="F:nucleic acid binding"/>
    <property type="evidence" value="ECO:0007669"/>
    <property type="project" value="InterPro"/>
</dbReference>